<dbReference type="EMBL" id="JAKOGI010000245">
    <property type="protein sequence ID" value="KAJ8438664.1"/>
    <property type="molecule type" value="Genomic_DNA"/>
</dbReference>
<dbReference type="AlphaFoldDB" id="A0A9Q1K862"/>
<evidence type="ECO:0000313" key="3">
    <source>
        <dbReference type="Proteomes" id="UP001153076"/>
    </source>
</evidence>
<keyword evidence="3" id="KW-1185">Reference proteome</keyword>
<sequence length="272" mass="31050">MGPPDEDFKFLLSIQSSIFPVRVLANHLSFIRALRQKRSILDLAQAHADLQRVPLHEAPLATVEHSNAVVTTIIPMPDTSDDLVEAVPIQSIPISLIGYERAFSKEYLLASRMRVSQSLSALCSMIDIYKLKEIFGVVETTIKIEDLVDVDRVKVLSDQDLTCSSEIAHIEDQVNNLSSKASKLKVKKQEVLREEERIRKIQEDLTVQHQILHKVEGKLKFSLDSKKKEAEQLKADLVEAGFSSYRIWGRKRTILRFSRTRDRTESFGLWVR</sequence>
<keyword evidence="1" id="KW-0175">Coiled coil</keyword>
<proteinExistence type="predicted"/>
<comment type="caution">
    <text evidence="2">The sequence shown here is derived from an EMBL/GenBank/DDBJ whole genome shotgun (WGS) entry which is preliminary data.</text>
</comment>
<name>A0A9Q1K862_9CARY</name>
<gene>
    <name evidence="2" type="ORF">Cgig2_031629</name>
</gene>
<evidence type="ECO:0000256" key="1">
    <source>
        <dbReference type="SAM" id="Coils"/>
    </source>
</evidence>
<reference evidence="2" key="1">
    <citation type="submission" date="2022-04" db="EMBL/GenBank/DDBJ databases">
        <title>Carnegiea gigantea Genome sequencing and assembly v2.</title>
        <authorList>
            <person name="Copetti D."/>
            <person name="Sanderson M.J."/>
            <person name="Burquez A."/>
            <person name="Wojciechowski M.F."/>
        </authorList>
    </citation>
    <scope>NUCLEOTIDE SEQUENCE</scope>
    <source>
        <strain evidence="2">SGP5-SGP5p</strain>
        <tissue evidence="2">Aerial part</tissue>
    </source>
</reference>
<dbReference type="OrthoDB" id="1746559at2759"/>
<accession>A0A9Q1K862</accession>
<dbReference type="Proteomes" id="UP001153076">
    <property type="component" value="Unassembled WGS sequence"/>
</dbReference>
<feature type="coiled-coil region" evidence="1">
    <location>
        <begin position="167"/>
        <end position="204"/>
    </location>
</feature>
<protein>
    <submittedName>
        <fullName evidence="2">Uncharacterized protein</fullName>
    </submittedName>
</protein>
<evidence type="ECO:0000313" key="2">
    <source>
        <dbReference type="EMBL" id="KAJ8438664.1"/>
    </source>
</evidence>
<organism evidence="2 3">
    <name type="scientific">Carnegiea gigantea</name>
    <dbReference type="NCBI Taxonomy" id="171969"/>
    <lineage>
        <taxon>Eukaryota</taxon>
        <taxon>Viridiplantae</taxon>
        <taxon>Streptophyta</taxon>
        <taxon>Embryophyta</taxon>
        <taxon>Tracheophyta</taxon>
        <taxon>Spermatophyta</taxon>
        <taxon>Magnoliopsida</taxon>
        <taxon>eudicotyledons</taxon>
        <taxon>Gunneridae</taxon>
        <taxon>Pentapetalae</taxon>
        <taxon>Caryophyllales</taxon>
        <taxon>Cactineae</taxon>
        <taxon>Cactaceae</taxon>
        <taxon>Cactoideae</taxon>
        <taxon>Echinocereeae</taxon>
        <taxon>Carnegiea</taxon>
    </lineage>
</organism>